<dbReference type="GO" id="GO:0005794">
    <property type="term" value="C:Golgi apparatus"/>
    <property type="evidence" value="ECO:0007669"/>
    <property type="project" value="TreeGrafter"/>
</dbReference>
<feature type="domain" description="GOST seven transmembrane" evidence="8">
    <location>
        <begin position="172"/>
        <end position="417"/>
    </location>
</feature>
<dbReference type="GO" id="GO:0005829">
    <property type="term" value="C:cytosol"/>
    <property type="evidence" value="ECO:0007669"/>
    <property type="project" value="GOC"/>
</dbReference>
<keyword evidence="10" id="KW-1185">Reference proteome</keyword>
<organism evidence="9 10">
    <name type="scientific">Chironomus riparius</name>
    <dbReference type="NCBI Taxonomy" id="315576"/>
    <lineage>
        <taxon>Eukaryota</taxon>
        <taxon>Metazoa</taxon>
        <taxon>Ecdysozoa</taxon>
        <taxon>Arthropoda</taxon>
        <taxon>Hexapoda</taxon>
        <taxon>Insecta</taxon>
        <taxon>Pterygota</taxon>
        <taxon>Neoptera</taxon>
        <taxon>Endopterygota</taxon>
        <taxon>Diptera</taxon>
        <taxon>Nematocera</taxon>
        <taxon>Chironomoidea</taxon>
        <taxon>Chironomidae</taxon>
        <taxon>Chironominae</taxon>
        <taxon>Chironomus</taxon>
    </lineage>
</organism>
<dbReference type="PANTHER" id="PTHR21229:SF1">
    <property type="entry name" value="GH17801P"/>
    <property type="match status" value="1"/>
</dbReference>
<dbReference type="Pfam" id="PF06814">
    <property type="entry name" value="GOST_TM"/>
    <property type="match status" value="1"/>
</dbReference>
<dbReference type="Proteomes" id="UP001153620">
    <property type="component" value="Chromosome 4"/>
</dbReference>
<reference evidence="9" key="2">
    <citation type="submission" date="2022-10" db="EMBL/GenBank/DDBJ databases">
        <authorList>
            <consortium name="ENA_rothamsted_submissions"/>
            <consortium name="culmorum"/>
            <person name="King R."/>
        </authorList>
    </citation>
    <scope>NUCLEOTIDE SEQUENCE</scope>
</reference>
<evidence type="ECO:0000259" key="8">
    <source>
        <dbReference type="Pfam" id="PF06814"/>
    </source>
</evidence>
<dbReference type="InterPro" id="IPR053937">
    <property type="entry name" value="GOST_TM"/>
</dbReference>
<feature type="transmembrane region" description="Helical" evidence="6">
    <location>
        <begin position="352"/>
        <end position="373"/>
    </location>
</feature>
<dbReference type="GO" id="GO:0016020">
    <property type="term" value="C:membrane"/>
    <property type="evidence" value="ECO:0007669"/>
    <property type="project" value="UniProtKB-SubCell"/>
</dbReference>
<evidence type="ECO:0000256" key="5">
    <source>
        <dbReference type="ARBA" id="ARBA00023136"/>
    </source>
</evidence>
<dbReference type="OrthoDB" id="19932at2759"/>
<feature type="transmembrane region" description="Helical" evidence="6">
    <location>
        <begin position="176"/>
        <end position="198"/>
    </location>
</feature>
<evidence type="ECO:0000256" key="7">
    <source>
        <dbReference type="SAM" id="SignalP"/>
    </source>
</evidence>
<dbReference type="EMBL" id="OU895880">
    <property type="protein sequence ID" value="CAG9812022.1"/>
    <property type="molecule type" value="Genomic_DNA"/>
</dbReference>
<protein>
    <recommendedName>
        <fullName evidence="8">GOST seven transmembrane domain-containing protein</fullName>
    </recommendedName>
</protein>
<comment type="subcellular location">
    <subcellularLocation>
        <location evidence="1">Membrane</location>
        <topology evidence="1">Multi-pass membrane protein</topology>
    </subcellularLocation>
</comment>
<feature type="chain" id="PRO_5040145782" description="GOST seven transmembrane domain-containing protein" evidence="7">
    <location>
        <begin position="23"/>
        <end position="502"/>
    </location>
</feature>
<proteinExistence type="predicted"/>
<dbReference type="AlphaFoldDB" id="A0A9N9SBU2"/>
<dbReference type="GO" id="GO:0042147">
    <property type="term" value="P:retrograde transport, endosome to Golgi"/>
    <property type="evidence" value="ECO:0007669"/>
    <property type="project" value="TreeGrafter"/>
</dbReference>
<evidence type="ECO:0000256" key="2">
    <source>
        <dbReference type="ARBA" id="ARBA00022692"/>
    </source>
</evidence>
<evidence type="ECO:0000256" key="6">
    <source>
        <dbReference type="SAM" id="Phobius"/>
    </source>
</evidence>
<feature type="transmembrane region" description="Helical" evidence="6">
    <location>
        <begin position="205"/>
        <end position="225"/>
    </location>
</feature>
<keyword evidence="2 6" id="KW-0812">Transmembrane</keyword>
<reference evidence="9" key="1">
    <citation type="submission" date="2022-01" db="EMBL/GenBank/DDBJ databases">
        <authorList>
            <person name="King R."/>
        </authorList>
    </citation>
    <scope>NUCLEOTIDE SEQUENCE</scope>
</reference>
<keyword evidence="3 7" id="KW-0732">Signal</keyword>
<dbReference type="PANTHER" id="PTHR21229">
    <property type="entry name" value="LUNG SEVEN TRANSMEMBRANE RECEPTOR"/>
    <property type="match status" value="1"/>
</dbReference>
<dbReference type="InterPro" id="IPR009637">
    <property type="entry name" value="GPR107/GPR108-like"/>
</dbReference>
<evidence type="ECO:0000313" key="9">
    <source>
        <dbReference type="EMBL" id="CAG9812022.1"/>
    </source>
</evidence>
<evidence type="ECO:0000313" key="10">
    <source>
        <dbReference type="Proteomes" id="UP001153620"/>
    </source>
</evidence>
<feature type="signal peptide" evidence="7">
    <location>
        <begin position="1"/>
        <end position="22"/>
    </location>
</feature>
<evidence type="ECO:0000256" key="1">
    <source>
        <dbReference type="ARBA" id="ARBA00004141"/>
    </source>
</evidence>
<sequence length="502" mass="58057">MKNFKPLFILLISLKSLTIVVASPERSYFEFNLNKEKNEISIPITLNKETNVIVTILCESINSTEVTLKYTFTEKICHNFEENKTLDDPVIYETEKYPCNGPISLSRIKLAQNNRNFEVTKPTNDKSILTVPKDGIYIFQLQMDSPPYTKFNANTVIKFIGPHGMLTAKDLPLLHFYAFMCLYYSLLAIFWTIVSSVFWRQLLRIQFWVGAVILLGMLEKAMFYFEYHQANSIGYSSMPLALSAELISCVKRTLSRVLVLYISMGFGIIKARIGDESVVRISVMSSLYFTMASIESYLRLAQTESRSENRQLVLAAVPLALIDSLICYWIFTSLIQTIRALRLRRNTVKLQFYIHFKNVLIFGVTMSIAFMIYSIKIHKETECAWKDLWIDISFWHVLFSILLTVIAFLWRPTKNNQQYAFAPLLNDNDDDDDEEEVHFSADTHETLSKVRTSSKSHAQHDKNLEQEDSMMKWVEENIANSSILLDSDDELMNTKFEVSKMQ</sequence>
<name>A0A9N9SBU2_9DIPT</name>
<evidence type="ECO:0000256" key="4">
    <source>
        <dbReference type="ARBA" id="ARBA00022989"/>
    </source>
</evidence>
<evidence type="ECO:0000256" key="3">
    <source>
        <dbReference type="ARBA" id="ARBA00022729"/>
    </source>
</evidence>
<keyword evidence="5 6" id="KW-0472">Membrane</keyword>
<gene>
    <name evidence="9" type="ORF">CHIRRI_LOCUS14827</name>
</gene>
<feature type="transmembrane region" description="Helical" evidence="6">
    <location>
        <begin position="312"/>
        <end position="331"/>
    </location>
</feature>
<accession>A0A9N9SBU2</accession>
<feature type="transmembrane region" description="Helical" evidence="6">
    <location>
        <begin position="393"/>
        <end position="410"/>
    </location>
</feature>
<keyword evidence="4 6" id="KW-1133">Transmembrane helix</keyword>